<feature type="region of interest" description="Disordered" evidence="3">
    <location>
        <begin position="1"/>
        <end position="30"/>
    </location>
</feature>
<protein>
    <recommendedName>
        <fullName evidence="2">Small acidic protein</fullName>
    </recommendedName>
</protein>
<reference evidence="5" key="3">
    <citation type="submission" date="2025-09" db="UniProtKB">
        <authorList>
            <consortium name="Ensembl"/>
        </authorList>
    </citation>
    <scope>IDENTIFICATION</scope>
    <source>
        <strain evidence="5">broiler</strain>
    </source>
</reference>
<dbReference type="FunCoup" id="A0A8V0ZZ32">
    <property type="interactions" value="2088"/>
</dbReference>
<evidence type="ECO:0000259" key="4">
    <source>
        <dbReference type="Pfam" id="PF15477"/>
    </source>
</evidence>
<dbReference type="PANTHER" id="PTHR22175:SF0">
    <property type="entry name" value="SMALL ACIDIC PROTEIN"/>
    <property type="match status" value="1"/>
</dbReference>
<dbReference type="InterPro" id="IPR028124">
    <property type="entry name" value="SMAP_dom"/>
</dbReference>
<dbReference type="AlphaFoldDB" id="A0A8V0ZZ32"/>
<dbReference type="OrthoDB" id="10066125at2759"/>
<evidence type="ECO:0000256" key="1">
    <source>
        <dbReference type="ARBA" id="ARBA00006502"/>
    </source>
</evidence>
<feature type="region of interest" description="Disordered" evidence="3">
    <location>
        <begin position="60"/>
        <end position="213"/>
    </location>
</feature>
<feature type="compositionally biased region" description="Basic and acidic residues" evidence="3">
    <location>
        <begin position="108"/>
        <end position="117"/>
    </location>
</feature>
<evidence type="ECO:0000313" key="6">
    <source>
        <dbReference type="Proteomes" id="UP000000539"/>
    </source>
</evidence>
<gene>
    <name evidence="5" type="primary">C11orf58</name>
</gene>
<dbReference type="PANTHER" id="PTHR22175">
    <property type="entry name" value="SMALL ACIDIC PROTEIN-RELATED"/>
    <property type="match status" value="1"/>
</dbReference>
<organism evidence="5 6">
    <name type="scientific">Gallus gallus</name>
    <name type="common">Chicken</name>
    <dbReference type="NCBI Taxonomy" id="9031"/>
    <lineage>
        <taxon>Eukaryota</taxon>
        <taxon>Metazoa</taxon>
        <taxon>Chordata</taxon>
        <taxon>Craniata</taxon>
        <taxon>Vertebrata</taxon>
        <taxon>Euteleostomi</taxon>
        <taxon>Archelosauria</taxon>
        <taxon>Archosauria</taxon>
        <taxon>Dinosauria</taxon>
        <taxon>Saurischia</taxon>
        <taxon>Theropoda</taxon>
        <taxon>Coelurosauria</taxon>
        <taxon>Aves</taxon>
        <taxon>Neognathae</taxon>
        <taxon>Galloanserae</taxon>
        <taxon>Galliformes</taxon>
        <taxon>Phasianidae</taxon>
        <taxon>Phasianinae</taxon>
        <taxon>Gallus</taxon>
    </lineage>
</organism>
<reference evidence="5" key="2">
    <citation type="submission" date="2025-08" db="UniProtKB">
        <authorList>
            <consortium name="Ensembl"/>
        </authorList>
    </citation>
    <scope>IDENTIFICATION</scope>
    <source>
        <strain evidence="5">broiler</strain>
    </source>
</reference>
<feature type="compositionally biased region" description="Basic and acidic residues" evidence="3">
    <location>
        <begin position="153"/>
        <end position="163"/>
    </location>
</feature>
<reference evidence="5" key="1">
    <citation type="submission" date="2020-11" db="EMBL/GenBank/DDBJ databases">
        <title>Gallus gallus (Chicken) genome, bGalGal1, GRCg7b, maternal haplotype autosomes + Z &amp; W.</title>
        <authorList>
            <person name="Warren W."/>
            <person name="Formenti G."/>
            <person name="Fedrigo O."/>
            <person name="Haase B."/>
            <person name="Mountcastle J."/>
            <person name="Balacco J."/>
            <person name="Tracey A."/>
            <person name="Schneider V."/>
            <person name="Okimoto R."/>
            <person name="Cheng H."/>
            <person name="Hawken R."/>
            <person name="Howe K."/>
            <person name="Jarvis E.D."/>
        </authorList>
    </citation>
    <scope>NUCLEOTIDE SEQUENCE [LARGE SCALE GENOMIC DNA]</scope>
    <source>
        <strain evidence="5">Broiler</strain>
    </source>
</reference>
<evidence type="ECO:0000313" key="5">
    <source>
        <dbReference type="Ensembl" id="ENSGALP00010034156.1"/>
    </source>
</evidence>
<accession>A0A8V0ZZ32</accession>
<keyword evidence="6" id="KW-1185">Reference proteome</keyword>
<dbReference type="GeneTree" id="ENSGT00390000000687"/>
<feature type="compositionally biased region" description="Basic and acidic residues" evidence="3">
    <location>
        <begin position="183"/>
        <end position="201"/>
    </location>
</feature>
<evidence type="ECO:0000256" key="3">
    <source>
        <dbReference type="SAM" id="MobiDB-lite"/>
    </source>
</evidence>
<comment type="similarity">
    <text evidence="1">Belongs to the SMAP family.</text>
</comment>
<evidence type="ECO:0007829" key="7">
    <source>
        <dbReference type="PeptideAtlas" id="A0A8V0ZZ32"/>
    </source>
</evidence>
<feature type="compositionally biased region" description="Polar residues" evidence="3">
    <location>
        <begin position="121"/>
        <end position="133"/>
    </location>
</feature>
<keyword evidence="7" id="KW-1267">Proteomics identification</keyword>
<name>A0A8V0ZZ32_CHICK</name>
<evidence type="ECO:0000256" key="2">
    <source>
        <dbReference type="ARBA" id="ARBA00016161"/>
    </source>
</evidence>
<feature type="compositionally biased region" description="Polar residues" evidence="3">
    <location>
        <begin position="92"/>
        <end position="104"/>
    </location>
</feature>
<dbReference type="InterPro" id="IPR026714">
    <property type="entry name" value="SMAP"/>
</dbReference>
<dbReference type="Ensembl" id="ENSGALT00010056408.1">
    <property type="protein sequence ID" value="ENSGALP00010034156.1"/>
    <property type="gene ID" value="ENSGALG00010023144.1"/>
</dbReference>
<sequence length="213" mass="23473">MSSARESQARHGLKRAASPDGSGSWQAADLGNEERKQKFLRLMGAGKLLSAVSMRLRRLSWDSGSRGDAKPELLRRDRERNQGKNILAALLSETTDQPLTSGQYTGHAGEEDKKMNEELESQYQQSMDSTMSGRNRRHCGLGFSEFQEGEEEAAGHSSDHESSEDSESGSDSEQDESAEELQAAEKHDEAAVPENKKEAKSNYKMMFVKASGS</sequence>
<feature type="compositionally biased region" description="Acidic residues" evidence="3">
    <location>
        <begin position="164"/>
        <end position="179"/>
    </location>
</feature>
<feature type="domain" description="Small acidic protein-like" evidence="4">
    <location>
        <begin position="25"/>
        <end position="142"/>
    </location>
</feature>
<proteinExistence type="evidence at protein level"/>
<dbReference type="Proteomes" id="UP000000539">
    <property type="component" value="Chromosome 5"/>
</dbReference>
<dbReference type="Pfam" id="PF15477">
    <property type="entry name" value="SMAP"/>
    <property type="match status" value="1"/>
</dbReference>
<feature type="compositionally biased region" description="Basic and acidic residues" evidence="3">
    <location>
        <begin position="65"/>
        <end position="82"/>
    </location>
</feature>